<dbReference type="OrthoDB" id="9808005at2"/>
<protein>
    <submittedName>
        <fullName evidence="9">Phosphonate ABC transporter, permease protein PhnE</fullName>
    </submittedName>
</protein>
<evidence type="ECO:0000256" key="5">
    <source>
        <dbReference type="ARBA" id="ARBA00022989"/>
    </source>
</evidence>
<feature type="transmembrane region" description="Helical" evidence="7">
    <location>
        <begin position="153"/>
        <end position="176"/>
    </location>
</feature>
<dbReference type="KEGG" id="phr:C6569_13085"/>
<evidence type="ECO:0000256" key="7">
    <source>
        <dbReference type="RuleBase" id="RU363032"/>
    </source>
</evidence>
<evidence type="ECO:0000256" key="1">
    <source>
        <dbReference type="ARBA" id="ARBA00004651"/>
    </source>
</evidence>
<feature type="transmembrane region" description="Helical" evidence="7">
    <location>
        <begin position="261"/>
        <end position="284"/>
    </location>
</feature>
<dbReference type="NCBIfam" id="TIGR01097">
    <property type="entry name" value="PhnE"/>
    <property type="match status" value="1"/>
</dbReference>
<dbReference type="InterPro" id="IPR000515">
    <property type="entry name" value="MetI-like"/>
</dbReference>
<dbReference type="AlphaFoldDB" id="A0A2S0NCN6"/>
<feature type="transmembrane region" description="Helical" evidence="7">
    <location>
        <begin position="31"/>
        <end position="49"/>
    </location>
</feature>
<keyword evidence="10" id="KW-1185">Reference proteome</keyword>
<feature type="domain" description="ABC transmembrane type-1" evidence="8">
    <location>
        <begin position="101"/>
        <end position="284"/>
    </location>
</feature>
<dbReference type="GO" id="GO:0015416">
    <property type="term" value="F:ABC-type phosphonate transporter activity"/>
    <property type="evidence" value="ECO:0007669"/>
    <property type="project" value="InterPro"/>
</dbReference>
<comment type="subcellular location">
    <subcellularLocation>
        <location evidence="1 7">Cell membrane</location>
        <topology evidence="1 7">Multi-pass membrane protein</topology>
    </subcellularLocation>
</comment>
<evidence type="ECO:0000256" key="2">
    <source>
        <dbReference type="ARBA" id="ARBA00022448"/>
    </source>
</evidence>
<evidence type="ECO:0000313" key="10">
    <source>
        <dbReference type="Proteomes" id="UP000237889"/>
    </source>
</evidence>
<organism evidence="9 10">
    <name type="scientific">Phreatobacter cathodiphilus</name>
    <dbReference type="NCBI Taxonomy" id="1868589"/>
    <lineage>
        <taxon>Bacteria</taxon>
        <taxon>Pseudomonadati</taxon>
        <taxon>Pseudomonadota</taxon>
        <taxon>Alphaproteobacteria</taxon>
        <taxon>Hyphomicrobiales</taxon>
        <taxon>Phreatobacteraceae</taxon>
        <taxon>Phreatobacter</taxon>
    </lineage>
</organism>
<keyword evidence="5 7" id="KW-1133">Transmembrane helix</keyword>
<dbReference type="InterPro" id="IPR005769">
    <property type="entry name" value="PhnE/PtxC"/>
</dbReference>
<dbReference type="GO" id="GO:0005886">
    <property type="term" value="C:plasma membrane"/>
    <property type="evidence" value="ECO:0007669"/>
    <property type="project" value="UniProtKB-SubCell"/>
</dbReference>
<feature type="transmembrane region" description="Helical" evidence="7">
    <location>
        <begin position="100"/>
        <end position="125"/>
    </location>
</feature>
<dbReference type="PANTHER" id="PTHR30043:SF1">
    <property type="entry name" value="ABC TRANSPORT SYSTEM PERMEASE PROTEIN P69"/>
    <property type="match status" value="1"/>
</dbReference>
<dbReference type="RefSeq" id="WP_106749269.1">
    <property type="nucleotide sequence ID" value="NZ_CP027668.1"/>
</dbReference>
<evidence type="ECO:0000259" key="8">
    <source>
        <dbReference type="PROSITE" id="PS50928"/>
    </source>
</evidence>
<comment type="similarity">
    <text evidence="7">Belongs to the binding-protein-dependent transport system permease family.</text>
</comment>
<accession>A0A2S0NCN6</accession>
<dbReference type="SUPFAM" id="SSF161098">
    <property type="entry name" value="MetI-like"/>
    <property type="match status" value="1"/>
</dbReference>
<dbReference type="PROSITE" id="PS50928">
    <property type="entry name" value="ABC_TM1"/>
    <property type="match status" value="1"/>
</dbReference>
<evidence type="ECO:0000256" key="4">
    <source>
        <dbReference type="ARBA" id="ARBA00022692"/>
    </source>
</evidence>
<keyword evidence="4 7" id="KW-0812">Transmembrane</keyword>
<keyword evidence="3" id="KW-1003">Cell membrane</keyword>
<dbReference type="Gene3D" id="1.10.3720.10">
    <property type="entry name" value="MetI-like"/>
    <property type="match status" value="1"/>
</dbReference>
<evidence type="ECO:0000256" key="6">
    <source>
        <dbReference type="ARBA" id="ARBA00023136"/>
    </source>
</evidence>
<dbReference type="EMBL" id="CP027668">
    <property type="protein sequence ID" value="AVO45928.1"/>
    <property type="molecule type" value="Genomic_DNA"/>
</dbReference>
<name>A0A2S0NCN6_9HYPH</name>
<keyword evidence="6 7" id="KW-0472">Membrane</keyword>
<gene>
    <name evidence="9" type="primary">phnE</name>
    <name evidence="9" type="ORF">C6569_13085</name>
</gene>
<sequence>MSSAVPRLPDHQLAALGSAYAEAVSAKRRQLVLGLALFALAYVVAGIVAEVRPTTFFTNLWRFTDYLGRIFTLEQGAAAGRFVLFDPVEWMWGFDKWMKLLWETLLIAYVGTLTGAIGGLLFAFLSARNLTPNSTIGFLAKRWLEFCRTVPEIVFALIFVVAFGLGPVPGVLAIAIHTFGALGKQFAEVAENIDMKPVDGLTATGATWAECMRFAVVPQVLSNFASYALLRFEVNVRGAAVMGFVGAGGIGQDLVEAIRKFYYSDVSAILVLIIATVMVIDLATERLRHHLIGMDNRS</sequence>
<keyword evidence="2 7" id="KW-0813">Transport</keyword>
<dbReference type="Proteomes" id="UP000237889">
    <property type="component" value="Chromosome"/>
</dbReference>
<evidence type="ECO:0000256" key="3">
    <source>
        <dbReference type="ARBA" id="ARBA00022475"/>
    </source>
</evidence>
<dbReference type="PANTHER" id="PTHR30043">
    <property type="entry name" value="PHOSPHONATES TRANSPORT SYSTEM PERMEASE PROTEIN"/>
    <property type="match status" value="1"/>
</dbReference>
<dbReference type="Pfam" id="PF00528">
    <property type="entry name" value="BPD_transp_1"/>
    <property type="match status" value="1"/>
</dbReference>
<dbReference type="CDD" id="cd06261">
    <property type="entry name" value="TM_PBP2"/>
    <property type="match status" value="1"/>
</dbReference>
<evidence type="ECO:0000313" key="9">
    <source>
        <dbReference type="EMBL" id="AVO45928.1"/>
    </source>
</evidence>
<dbReference type="InterPro" id="IPR035906">
    <property type="entry name" value="MetI-like_sf"/>
</dbReference>
<reference evidence="9 10" key="1">
    <citation type="submission" date="2018-03" db="EMBL/GenBank/DDBJ databases">
        <title>Genome sequencing of Phreatobacter sp.</title>
        <authorList>
            <person name="Kim S.-J."/>
            <person name="Heo J."/>
            <person name="Kwon S.-W."/>
        </authorList>
    </citation>
    <scope>NUCLEOTIDE SEQUENCE [LARGE SCALE GENOMIC DNA]</scope>
    <source>
        <strain evidence="9 10">S-12</strain>
    </source>
</reference>
<proteinExistence type="inferred from homology"/>